<dbReference type="GO" id="GO:0003697">
    <property type="term" value="F:single-stranded DNA binding"/>
    <property type="evidence" value="ECO:0007669"/>
    <property type="project" value="InterPro"/>
</dbReference>
<keyword evidence="13" id="KW-0446">Lipid-binding</keyword>
<accession>A0A8S9WZL4</accession>
<dbReference type="GO" id="GO:0018991">
    <property type="term" value="P:egg-laying behavior"/>
    <property type="evidence" value="ECO:0007669"/>
    <property type="project" value="UniProtKB-ARBA"/>
</dbReference>
<keyword evidence="15" id="KW-0472">Membrane</keyword>
<dbReference type="GO" id="GO:0006264">
    <property type="term" value="P:mitochondrial DNA replication"/>
    <property type="evidence" value="ECO:0007669"/>
    <property type="project" value="TreeGrafter"/>
</dbReference>
<dbReference type="GO" id="GO:0005524">
    <property type="term" value="F:ATP binding"/>
    <property type="evidence" value="ECO:0007669"/>
    <property type="project" value="UniProtKB-KW"/>
</dbReference>
<keyword evidence="7" id="KW-0999">Mitochondrion inner membrane</keyword>
<dbReference type="GO" id="GO:0042645">
    <property type="term" value="C:mitochondrial nucleoid"/>
    <property type="evidence" value="ECO:0007669"/>
    <property type="project" value="UniProtKB-SubCell"/>
</dbReference>
<comment type="catalytic activity">
    <reaction evidence="22">
        <text>O-phospho-L-threonyl-[protein] + H2O = L-threonyl-[protein] + phosphate</text>
        <dbReference type="Rhea" id="RHEA:47004"/>
        <dbReference type="Rhea" id="RHEA-COMP:11060"/>
        <dbReference type="Rhea" id="RHEA-COMP:11605"/>
        <dbReference type="ChEBI" id="CHEBI:15377"/>
        <dbReference type="ChEBI" id="CHEBI:30013"/>
        <dbReference type="ChEBI" id="CHEBI:43474"/>
        <dbReference type="ChEBI" id="CHEBI:61977"/>
        <dbReference type="EC" id="3.1.3.16"/>
    </reaction>
</comment>
<evidence type="ECO:0000256" key="7">
    <source>
        <dbReference type="ARBA" id="ARBA00022792"/>
    </source>
</evidence>
<evidence type="ECO:0000256" key="6">
    <source>
        <dbReference type="ARBA" id="ARBA00022741"/>
    </source>
</evidence>
<keyword evidence="14" id="KW-0496">Mitochondrion</keyword>
<evidence type="ECO:0000256" key="18">
    <source>
        <dbReference type="ARBA" id="ARBA00023271"/>
    </source>
</evidence>
<dbReference type="CDD" id="cd01122">
    <property type="entry name" value="Twinkle_C"/>
    <property type="match status" value="1"/>
</dbReference>
<proteinExistence type="inferred from homology"/>
<comment type="function">
    <text evidence="24">Probable phosphatase which plays a redundant role with gsp-4 in spermatogenesis by regulating sister chromatid segregation during meiosis. In addition, involved in sperm motility by controlling the dynamic disassembly of major sperm proteins (MSP) in the spermatozoan pseudopodium.</text>
</comment>
<dbReference type="EMBL" id="WIXP02000013">
    <property type="protein sequence ID" value="KAF6200785.1"/>
    <property type="molecule type" value="Genomic_DNA"/>
</dbReference>
<reference evidence="27" key="1">
    <citation type="journal article" date="2021" name="Mol. Ecol. Resour.">
        <title>Apolygus lucorum genome provides insights into omnivorousness and mesophyll feeding.</title>
        <authorList>
            <person name="Liu Y."/>
            <person name="Liu H."/>
            <person name="Wang H."/>
            <person name="Huang T."/>
            <person name="Liu B."/>
            <person name="Yang B."/>
            <person name="Yin L."/>
            <person name="Li B."/>
            <person name="Zhang Y."/>
            <person name="Zhang S."/>
            <person name="Jiang F."/>
            <person name="Zhang X."/>
            <person name="Ren Y."/>
            <person name="Wang B."/>
            <person name="Wang S."/>
            <person name="Lu Y."/>
            <person name="Wu K."/>
            <person name="Fan W."/>
            <person name="Wang G."/>
        </authorList>
    </citation>
    <scope>NUCLEOTIDE SEQUENCE</scope>
    <source>
        <strain evidence="27">12Hb</strain>
    </source>
</reference>
<evidence type="ECO:0000256" key="23">
    <source>
        <dbReference type="ARBA" id="ARBA00048954"/>
    </source>
</evidence>
<dbReference type="InterPro" id="IPR004843">
    <property type="entry name" value="Calcineurin-like_PHP"/>
</dbReference>
<dbReference type="Pfam" id="PF00149">
    <property type="entry name" value="Metallophos"/>
    <property type="match status" value="1"/>
</dbReference>
<dbReference type="Gene3D" id="3.60.21.10">
    <property type="match status" value="1"/>
</dbReference>
<organism evidence="27 28">
    <name type="scientific">Apolygus lucorum</name>
    <name type="common">Small green plant bug</name>
    <name type="synonym">Lygocoris lucorum</name>
    <dbReference type="NCBI Taxonomy" id="248454"/>
    <lineage>
        <taxon>Eukaryota</taxon>
        <taxon>Metazoa</taxon>
        <taxon>Ecdysozoa</taxon>
        <taxon>Arthropoda</taxon>
        <taxon>Hexapoda</taxon>
        <taxon>Insecta</taxon>
        <taxon>Pterygota</taxon>
        <taxon>Neoptera</taxon>
        <taxon>Paraneoptera</taxon>
        <taxon>Hemiptera</taxon>
        <taxon>Heteroptera</taxon>
        <taxon>Panheteroptera</taxon>
        <taxon>Cimicomorpha</taxon>
        <taxon>Miridae</taxon>
        <taxon>Mirini</taxon>
        <taxon>Apolygus</taxon>
    </lineage>
</organism>
<evidence type="ECO:0000259" key="26">
    <source>
        <dbReference type="PROSITE" id="PS51199"/>
    </source>
</evidence>
<evidence type="ECO:0000256" key="5">
    <source>
        <dbReference type="ARBA" id="ARBA00022723"/>
    </source>
</evidence>
<dbReference type="GO" id="GO:0031272">
    <property type="term" value="P:regulation of pseudopodium assembly"/>
    <property type="evidence" value="ECO:0007669"/>
    <property type="project" value="UniProtKB-ARBA"/>
</dbReference>
<comment type="caution">
    <text evidence="27">The sequence shown here is derived from an EMBL/GenBank/DDBJ whole genome shotgun (WGS) entry which is preliminary data.</text>
</comment>
<comment type="similarity">
    <text evidence="3">Belongs to the PPP phosphatase family.</text>
</comment>
<evidence type="ECO:0000256" key="16">
    <source>
        <dbReference type="ARBA" id="ARBA00023211"/>
    </source>
</evidence>
<dbReference type="Proteomes" id="UP000466442">
    <property type="component" value="Unassembled WGS sequence"/>
</dbReference>
<comment type="subcellular location">
    <subcellularLocation>
        <location evidence="19">Cell projection</location>
        <location evidence="19">Pseudopodium</location>
    </subcellularLocation>
    <subcellularLocation>
        <location evidence="2">Mitochondrion inner membrane</location>
        <topology evidence="2">Peripheral membrane protein</topology>
    </subcellularLocation>
    <subcellularLocation>
        <location evidence="1">Mitochondrion matrix</location>
        <location evidence="1">Mitochondrion nucleoid</location>
    </subcellularLocation>
</comment>
<sequence length="937" mass="105382">MGIDNRCLLKFDVFIHYGPNSSRCGCSARSRTNISDQESPVNGSDFVSVSQVKQKLLKNDHIFEDGHCCLSMNCVICKSQSKLYINKVTGFSICYGCGRAGPWQQMEHILANPSAVGETRLEREEGMEKGSASWEKISKHLRPVRDLSEVERISITQKLDFKSLPWSVLERKGVMVDDKNDEIYWPLGVPGNETVVSGYKTICSDLTEQCYPHMSAAGVVLLTPGEDRAKTAVLVPTLRDSLALLLQDIKGIDVICLPHGQFSLPQTVLPILEEYEKLILWFDDDVTSWNNARLFARKLAIERCHLVRPIQETKSAFAAYKNGVDIAGTLQSAQAMSHASIITFADLRDDLLSELYYSDQASGIKWQRFPALNSILQGHRRGELTILTGPTGSGKTTFMSEYSLDLAMQKVTTLWGSFEIRNQRLVRTMLQQMAAAPLQDHREQFDEWADKFTLLPLYFMTFHGQQALDVVMDTVKHAAYVHDVAHVIIDNVQFMLGLSSGESGFLDRFYRQDALIGAFRNFATTYNCHVTLVIHPRKERDGESLTTSSIFGGAKASQEADNVLIIQHKFSHSGLKIKKYLQVAKNRFSGDLGIIPLEFDRASLSFGAKAFNLNRMAEGDKLNLDSIISRLLELRSSRPSRALQLGDAEIRSLCMKAREVIMTQPILLELEAPLKIVGNIHGQFSDLLRILEYGQFECNFLFLGDYVDFGKQSVETMCLLLAYKVKLHDHFFLLRGHHEASNVNRIFGFYDECRKRYNVKMWKTFNEVFNCLPVAAIIDEKIFCCHGGLSPELQNLDQIKRIMRPSDVPEYGLLKDLLWSDPDKETLEWGGNDRGFSSTFGIEIVTKFLQKNDLDLICRAHEVVDTGYEFFGKRQLVTLFSAPSFRGEFDNAGAIMAVDGNLECSFQVMKTRGVGQTTKAGSGSNPFGGKLSRCSVM</sequence>
<dbReference type="FunFam" id="3.60.21.10:FF:000026">
    <property type="entry name" value="Serine/threonine-protein phosphatase"/>
    <property type="match status" value="1"/>
</dbReference>
<dbReference type="EC" id="3.1.3.16" evidence="4"/>
<evidence type="ECO:0000256" key="13">
    <source>
        <dbReference type="ARBA" id="ARBA00023121"/>
    </source>
</evidence>
<comment type="catalytic activity">
    <reaction evidence="21">
        <text>O-phospho-L-seryl-[protein] + H2O = L-seryl-[protein] + phosphate</text>
        <dbReference type="Rhea" id="RHEA:20629"/>
        <dbReference type="Rhea" id="RHEA-COMP:9863"/>
        <dbReference type="Rhea" id="RHEA-COMP:11604"/>
        <dbReference type="ChEBI" id="CHEBI:15377"/>
        <dbReference type="ChEBI" id="CHEBI:29999"/>
        <dbReference type="ChEBI" id="CHEBI:43474"/>
        <dbReference type="ChEBI" id="CHEBI:83421"/>
        <dbReference type="EC" id="3.1.3.16"/>
    </reaction>
</comment>
<dbReference type="PROSITE" id="PS51199">
    <property type="entry name" value="SF4_HELICASE"/>
    <property type="match status" value="1"/>
</dbReference>
<dbReference type="GO" id="GO:0004722">
    <property type="term" value="F:protein serine/threonine phosphatase activity"/>
    <property type="evidence" value="ECO:0007669"/>
    <property type="project" value="UniProtKB-EC"/>
</dbReference>
<dbReference type="SUPFAM" id="SSF52540">
    <property type="entry name" value="P-loop containing nucleoside triphosphate hydrolases"/>
    <property type="match status" value="1"/>
</dbReference>
<dbReference type="InterPro" id="IPR029052">
    <property type="entry name" value="Metallo-depent_PP-like"/>
</dbReference>
<dbReference type="InterPro" id="IPR031675">
    <property type="entry name" value="STPPase_N"/>
</dbReference>
<evidence type="ECO:0000256" key="12">
    <source>
        <dbReference type="ARBA" id="ARBA00022946"/>
    </source>
</evidence>
<dbReference type="FunFam" id="3.40.50.300:FF:000845">
    <property type="entry name" value="Mitochondrial helicase twinkle"/>
    <property type="match status" value="1"/>
</dbReference>
<evidence type="ECO:0000256" key="20">
    <source>
        <dbReference type="ARBA" id="ARBA00044969"/>
    </source>
</evidence>
<evidence type="ECO:0000256" key="3">
    <source>
        <dbReference type="ARBA" id="ARBA00008294"/>
    </source>
</evidence>
<evidence type="ECO:0000256" key="9">
    <source>
        <dbReference type="ARBA" id="ARBA00022806"/>
    </source>
</evidence>
<evidence type="ECO:0000256" key="25">
    <source>
        <dbReference type="ARBA" id="ARBA00075597"/>
    </source>
</evidence>
<evidence type="ECO:0000313" key="27">
    <source>
        <dbReference type="EMBL" id="KAF6200785.1"/>
    </source>
</evidence>
<dbReference type="Pfam" id="PF16891">
    <property type="entry name" value="STPPase_N"/>
    <property type="match status" value="1"/>
</dbReference>
<dbReference type="InterPro" id="IPR027417">
    <property type="entry name" value="P-loop_NTPase"/>
</dbReference>
<feature type="domain" description="SF4 helicase" evidence="26">
    <location>
        <begin position="358"/>
        <end position="613"/>
    </location>
</feature>
<evidence type="ECO:0000256" key="17">
    <source>
        <dbReference type="ARBA" id="ARBA00023235"/>
    </source>
</evidence>
<keyword evidence="17" id="KW-0413">Isomerase</keyword>
<dbReference type="AlphaFoldDB" id="A0A8S9WZL4"/>
<protein>
    <recommendedName>
        <fullName evidence="25">Twinkle protein, mitochondrial</fullName>
        <ecNumber evidence="4">3.1.3.16</ecNumber>
        <ecNumber evidence="20">5.6.2.3</ecNumber>
    </recommendedName>
</protein>
<dbReference type="InterPro" id="IPR007694">
    <property type="entry name" value="DNA_helicase_DnaB-like_C"/>
</dbReference>
<dbReference type="GO" id="GO:0007060">
    <property type="term" value="P:male meiosis chromosome segregation"/>
    <property type="evidence" value="ECO:0007669"/>
    <property type="project" value="UniProtKB-ARBA"/>
</dbReference>
<dbReference type="GO" id="GO:0097723">
    <property type="term" value="P:amoeboid sperm motility"/>
    <property type="evidence" value="ECO:0007669"/>
    <property type="project" value="UniProtKB-ARBA"/>
</dbReference>
<dbReference type="GO" id="GO:0043139">
    <property type="term" value="F:5'-3' DNA helicase activity"/>
    <property type="evidence" value="ECO:0007669"/>
    <property type="project" value="UniProtKB-EC"/>
</dbReference>
<name>A0A8S9WZL4_APOLU</name>
<evidence type="ECO:0000313" key="28">
    <source>
        <dbReference type="Proteomes" id="UP000466442"/>
    </source>
</evidence>
<evidence type="ECO:0000256" key="8">
    <source>
        <dbReference type="ARBA" id="ARBA00022801"/>
    </source>
</evidence>
<dbReference type="SUPFAM" id="SSF56300">
    <property type="entry name" value="Metallo-dependent phosphatases"/>
    <property type="match status" value="1"/>
</dbReference>
<keyword evidence="11" id="KW-0904">Protein phosphatase</keyword>
<evidence type="ECO:0000256" key="19">
    <source>
        <dbReference type="ARBA" id="ARBA00037818"/>
    </source>
</evidence>
<dbReference type="InterPro" id="IPR006186">
    <property type="entry name" value="Ser/Thr-sp_prot-phosphatase"/>
</dbReference>
<evidence type="ECO:0000256" key="10">
    <source>
        <dbReference type="ARBA" id="ARBA00022840"/>
    </source>
</evidence>
<dbReference type="SMART" id="SM00156">
    <property type="entry name" value="PP2Ac"/>
    <property type="match status" value="1"/>
</dbReference>
<evidence type="ECO:0000256" key="2">
    <source>
        <dbReference type="ARBA" id="ARBA00004637"/>
    </source>
</evidence>
<evidence type="ECO:0000256" key="1">
    <source>
        <dbReference type="ARBA" id="ARBA00004436"/>
    </source>
</evidence>
<keyword evidence="6" id="KW-0547">Nucleotide-binding</keyword>
<keyword evidence="5" id="KW-0479">Metal-binding</keyword>
<gene>
    <name evidence="27" type="ORF">GE061_005231</name>
</gene>
<evidence type="ECO:0000256" key="24">
    <source>
        <dbReference type="ARBA" id="ARBA00054219"/>
    </source>
</evidence>
<keyword evidence="18" id="KW-1135">Mitochondrion nucleoid</keyword>
<keyword evidence="9" id="KW-0347">Helicase</keyword>
<evidence type="ECO:0000256" key="4">
    <source>
        <dbReference type="ARBA" id="ARBA00013081"/>
    </source>
</evidence>
<dbReference type="GO" id="GO:0008289">
    <property type="term" value="F:lipid binding"/>
    <property type="evidence" value="ECO:0007669"/>
    <property type="project" value="UniProtKB-KW"/>
</dbReference>
<keyword evidence="12" id="KW-0809">Transit peptide</keyword>
<dbReference type="PANTHER" id="PTHR12873:SF0">
    <property type="entry name" value="TWINKLE MTDNA HELICASE"/>
    <property type="match status" value="1"/>
</dbReference>
<dbReference type="InterPro" id="IPR027032">
    <property type="entry name" value="Twinkle-like"/>
</dbReference>
<keyword evidence="28" id="KW-1185">Reference proteome</keyword>
<evidence type="ECO:0000256" key="11">
    <source>
        <dbReference type="ARBA" id="ARBA00022912"/>
    </source>
</evidence>
<dbReference type="GO" id="GO:0046872">
    <property type="term" value="F:metal ion binding"/>
    <property type="evidence" value="ECO:0007669"/>
    <property type="project" value="UniProtKB-KW"/>
</dbReference>
<keyword evidence="10" id="KW-0067">ATP-binding</keyword>
<dbReference type="EC" id="5.6.2.3" evidence="20"/>
<dbReference type="Pfam" id="PF13481">
    <property type="entry name" value="AAA_25"/>
    <property type="match status" value="1"/>
</dbReference>
<comment type="catalytic activity">
    <reaction evidence="23">
        <text>ATP + H2O = ADP + phosphate + H(+)</text>
        <dbReference type="Rhea" id="RHEA:13065"/>
        <dbReference type="ChEBI" id="CHEBI:15377"/>
        <dbReference type="ChEBI" id="CHEBI:15378"/>
        <dbReference type="ChEBI" id="CHEBI:30616"/>
        <dbReference type="ChEBI" id="CHEBI:43474"/>
        <dbReference type="ChEBI" id="CHEBI:456216"/>
        <dbReference type="EC" id="5.6.2.3"/>
    </reaction>
</comment>
<dbReference type="Gene3D" id="3.40.50.300">
    <property type="entry name" value="P-loop containing nucleotide triphosphate hydrolases"/>
    <property type="match status" value="1"/>
</dbReference>
<dbReference type="PRINTS" id="PR00114">
    <property type="entry name" value="STPHPHTASE"/>
</dbReference>
<dbReference type="GO" id="GO:0031143">
    <property type="term" value="C:pseudopodium"/>
    <property type="evidence" value="ECO:0007669"/>
    <property type="project" value="UniProtKB-SubCell"/>
</dbReference>
<dbReference type="PANTHER" id="PTHR12873">
    <property type="entry name" value="T7-LIKE MITOCHONDRIAL DNA HELICASE"/>
    <property type="match status" value="1"/>
</dbReference>
<keyword evidence="16" id="KW-0464">Manganese</keyword>
<evidence type="ECO:0000256" key="15">
    <source>
        <dbReference type="ARBA" id="ARBA00023136"/>
    </source>
</evidence>
<keyword evidence="8" id="KW-0378">Hydrolase</keyword>
<dbReference type="OrthoDB" id="275278at2759"/>
<evidence type="ECO:0000256" key="22">
    <source>
        <dbReference type="ARBA" id="ARBA00048336"/>
    </source>
</evidence>
<dbReference type="GO" id="GO:0005743">
    <property type="term" value="C:mitochondrial inner membrane"/>
    <property type="evidence" value="ECO:0007669"/>
    <property type="project" value="UniProtKB-SubCell"/>
</dbReference>
<evidence type="ECO:0000256" key="21">
    <source>
        <dbReference type="ARBA" id="ARBA00047761"/>
    </source>
</evidence>
<evidence type="ECO:0000256" key="14">
    <source>
        <dbReference type="ARBA" id="ARBA00023128"/>
    </source>
</evidence>